<comment type="catalytic activity">
    <reaction evidence="10">
        <text>adenosine + H2O + H(+) = inosine + NH4(+)</text>
        <dbReference type="Rhea" id="RHEA:24408"/>
        <dbReference type="ChEBI" id="CHEBI:15377"/>
        <dbReference type="ChEBI" id="CHEBI:15378"/>
        <dbReference type="ChEBI" id="CHEBI:16335"/>
        <dbReference type="ChEBI" id="CHEBI:17596"/>
        <dbReference type="ChEBI" id="CHEBI:28938"/>
        <dbReference type="EC" id="3.5.4.4"/>
    </reaction>
</comment>
<evidence type="ECO:0000313" key="15">
    <source>
        <dbReference type="Proteomes" id="UP001381693"/>
    </source>
</evidence>
<feature type="domain" description="Adenosine deaminase" evidence="12">
    <location>
        <begin position="195"/>
        <end position="487"/>
    </location>
</feature>
<dbReference type="NCBIfam" id="TIGR01431">
    <property type="entry name" value="adm_rel"/>
    <property type="match status" value="1"/>
</dbReference>
<organism evidence="14 15">
    <name type="scientific">Halocaridina rubra</name>
    <name type="common">Hawaiian red shrimp</name>
    <dbReference type="NCBI Taxonomy" id="373956"/>
    <lineage>
        <taxon>Eukaryota</taxon>
        <taxon>Metazoa</taxon>
        <taxon>Ecdysozoa</taxon>
        <taxon>Arthropoda</taxon>
        <taxon>Crustacea</taxon>
        <taxon>Multicrustacea</taxon>
        <taxon>Malacostraca</taxon>
        <taxon>Eumalacostraca</taxon>
        <taxon>Eucarida</taxon>
        <taxon>Decapoda</taxon>
        <taxon>Pleocyemata</taxon>
        <taxon>Caridea</taxon>
        <taxon>Atyoidea</taxon>
        <taxon>Atyidae</taxon>
        <taxon>Halocaridina</taxon>
    </lineage>
</organism>
<dbReference type="FunFam" id="3.20.20.140:FF:000017">
    <property type="entry name" value="Adenosine deaminase 2"/>
    <property type="match status" value="1"/>
</dbReference>
<evidence type="ECO:0000256" key="11">
    <source>
        <dbReference type="SAM" id="SignalP"/>
    </source>
</evidence>
<evidence type="ECO:0000256" key="9">
    <source>
        <dbReference type="ARBA" id="ARBA00022801"/>
    </source>
</evidence>
<feature type="signal peptide" evidence="11">
    <location>
        <begin position="1"/>
        <end position="18"/>
    </location>
</feature>
<reference evidence="14 15" key="1">
    <citation type="submission" date="2023-11" db="EMBL/GenBank/DDBJ databases">
        <title>Halocaridina rubra genome assembly.</title>
        <authorList>
            <person name="Smith C."/>
        </authorList>
    </citation>
    <scope>NUCLEOTIDE SEQUENCE [LARGE SCALE GENOMIC DNA]</scope>
    <source>
        <strain evidence="14">EP-1</strain>
        <tissue evidence="14">Whole</tissue>
    </source>
</reference>
<comment type="cofactor">
    <cofactor evidence="1">
        <name>Zn(2+)</name>
        <dbReference type="ChEBI" id="CHEBI:29105"/>
    </cofactor>
</comment>
<evidence type="ECO:0000256" key="6">
    <source>
        <dbReference type="ARBA" id="ARBA00022525"/>
    </source>
</evidence>
<evidence type="ECO:0000259" key="13">
    <source>
        <dbReference type="Pfam" id="PF08451"/>
    </source>
</evidence>
<feature type="chain" id="PRO_5042993749" description="Adenosine deaminase" evidence="11">
    <location>
        <begin position="19"/>
        <end position="530"/>
    </location>
</feature>
<dbReference type="Gene3D" id="3.20.20.140">
    <property type="entry name" value="Metal-dependent hydrolases"/>
    <property type="match status" value="1"/>
</dbReference>
<dbReference type="AlphaFoldDB" id="A0AAN8XA68"/>
<gene>
    <name evidence="14" type="primary">CECR1_1</name>
    <name evidence="14" type="ORF">SK128_014138</name>
</gene>
<feature type="domain" description="Adenosine/AMP deaminase N-terminal" evidence="13">
    <location>
        <begin position="16"/>
        <end position="97"/>
    </location>
</feature>
<evidence type="ECO:0000259" key="12">
    <source>
        <dbReference type="Pfam" id="PF00962"/>
    </source>
</evidence>
<sequence length="530" mass="60277">MLKIVGLLLAWAASFSSTLDENSTYWQARELLLAQEQTTILGQEQILSSEEKLVNDILMNFKMSEMNTAFGDLNFIPAKNFLVAKMEMEASEVFQIIKLMPKGAALHLHDTAMATVSWIISDISYWENLYMCYTLQNQLLLKFMETPDSSCQWDLMSDVRASYPVPADFDMELLSRLSLITDKPDEAYPDINKVWSSFESTLIALTGMVMYRPAWEVYLYRALEEFKQDNILHVEFRGTLPRLYELNGTELTEEESMAVYETVSLRFLADNPCEYYGTRYIYAPLRRVDNATIWNYVTLAKQLKKRFPNYVAGFDLVGQEDLGLPLKDFLDPLLWLITGEDKVPVFYHAGETNWMGMNTDENLIDALLMNTSRIGHGYAIVKHPEAKALALSKDIPLEVCPISNQVLMLIKDLRNHPVAGLVSEGFPIVISADDPGTWGAVALSHDFYEAFMALGGAKADLRFLKQLAINSVKYSSLDKTASADLMQMWQAKWDEFIATVARKYNKNSKPVIPHVNATFEESNLVEENHM</sequence>
<evidence type="ECO:0000256" key="4">
    <source>
        <dbReference type="ARBA" id="ARBA00012784"/>
    </source>
</evidence>
<dbReference type="InterPro" id="IPR013659">
    <property type="entry name" value="A_deaminase_N"/>
</dbReference>
<proteinExistence type="inferred from homology"/>
<evidence type="ECO:0000256" key="7">
    <source>
        <dbReference type="ARBA" id="ARBA00022723"/>
    </source>
</evidence>
<evidence type="ECO:0000313" key="14">
    <source>
        <dbReference type="EMBL" id="KAK7079061.1"/>
    </source>
</evidence>
<dbReference type="InterPro" id="IPR006330">
    <property type="entry name" value="Ado/ade_deaminase"/>
</dbReference>
<keyword evidence="8 11" id="KW-0732">Signal</keyword>
<dbReference type="Proteomes" id="UP001381693">
    <property type="component" value="Unassembled WGS sequence"/>
</dbReference>
<keyword evidence="7" id="KW-0479">Metal-binding</keyword>
<dbReference type="Pfam" id="PF00962">
    <property type="entry name" value="A_deaminase"/>
    <property type="match status" value="1"/>
</dbReference>
<dbReference type="PANTHER" id="PTHR11409">
    <property type="entry name" value="ADENOSINE DEAMINASE"/>
    <property type="match status" value="1"/>
</dbReference>
<accession>A0AAN8XA68</accession>
<dbReference type="GO" id="GO:0005615">
    <property type="term" value="C:extracellular space"/>
    <property type="evidence" value="ECO:0007669"/>
    <property type="project" value="InterPro"/>
</dbReference>
<evidence type="ECO:0000256" key="8">
    <source>
        <dbReference type="ARBA" id="ARBA00022729"/>
    </source>
</evidence>
<name>A0AAN8XA68_HALRR</name>
<evidence type="ECO:0000256" key="1">
    <source>
        <dbReference type="ARBA" id="ARBA00001947"/>
    </source>
</evidence>
<dbReference type="EC" id="3.5.4.4" evidence="4"/>
<dbReference type="EMBL" id="JAXCGZ010007592">
    <property type="protein sequence ID" value="KAK7079061.1"/>
    <property type="molecule type" value="Genomic_DNA"/>
</dbReference>
<comment type="caution">
    <text evidence="14">The sequence shown here is derived from an EMBL/GenBank/DDBJ whole genome shotgun (WGS) entry which is preliminary data.</text>
</comment>
<dbReference type="Pfam" id="PF08451">
    <property type="entry name" value="A_deaminase_N"/>
    <property type="match status" value="1"/>
</dbReference>
<dbReference type="GO" id="GO:0006154">
    <property type="term" value="P:adenosine catabolic process"/>
    <property type="evidence" value="ECO:0007669"/>
    <property type="project" value="InterPro"/>
</dbReference>
<dbReference type="SUPFAM" id="SSF51556">
    <property type="entry name" value="Metallo-dependent hydrolases"/>
    <property type="match status" value="1"/>
</dbReference>
<dbReference type="InterPro" id="IPR001365">
    <property type="entry name" value="A_deaminase_dom"/>
</dbReference>
<comment type="similarity">
    <text evidence="3">Belongs to the metallo-dependent hydrolases superfamily. Adenosine and AMP deaminases family. ADGF subfamily.</text>
</comment>
<comment type="subcellular location">
    <subcellularLocation>
        <location evidence="2">Secreted</location>
    </subcellularLocation>
</comment>
<dbReference type="GO" id="GO:0046872">
    <property type="term" value="F:metal ion binding"/>
    <property type="evidence" value="ECO:0007669"/>
    <property type="project" value="UniProtKB-KW"/>
</dbReference>
<keyword evidence="15" id="KW-1185">Reference proteome</keyword>
<evidence type="ECO:0000256" key="10">
    <source>
        <dbReference type="ARBA" id="ARBA00047764"/>
    </source>
</evidence>
<dbReference type="InterPro" id="IPR032466">
    <property type="entry name" value="Metal_Hydrolase"/>
</dbReference>
<dbReference type="InterPro" id="IPR006331">
    <property type="entry name" value="ADGF"/>
</dbReference>
<evidence type="ECO:0000256" key="2">
    <source>
        <dbReference type="ARBA" id="ARBA00004613"/>
    </source>
</evidence>
<evidence type="ECO:0000256" key="5">
    <source>
        <dbReference type="ARBA" id="ARBA00018099"/>
    </source>
</evidence>
<dbReference type="PANTHER" id="PTHR11409:SF39">
    <property type="entry name" value="ADENOSINE DEAMINASE 2"/>
    <property type="match status" value="1"/>
</dbReference>
<dbReference type="GO" id="GO:0004000">
    <property type="term" value="F:adenosine deaminase activity"/>
    <property type="evidence" value="ECO:0007669"/>
    <property type="project" value="InterPro"/>
</dbReference>
<dbReference type="GO" id="GO:0046103">
    <property type="term" value="P:inosine biosynthetic process"/>
    <property type="evidence" value="ECO:0007669"/>
    <property type="project" value="TreeGrafter"/>
</dbReference>
<keyword evidence="9 14" id="KW-0378">Hydrolase</keyword>
<evidence type="ECO:0000256" key="3">
    <source>
        <dbReference type="ARBA" id="ARBA00006083"/>
    </source>
</evidence>
<protein>
    <recommendedName>
        <fullName evidence="5">Adenosine deaminase</fullName>
        <ecNumber evidence="4">3.5.4.4</ecNumber>
    </recommendedName>
</protein>
<keyword evidence="6" id="KW-0964">Secreted</keyword>